<dbReference type="EMBL" id="FUKI01000126">
    <property type="protein sequence ID" value="SJM93873.1"/>
    <property type="molecule type" value="Genomic_DNA"/>
</dbReference>
<proteinExistence type="predicted"/>
<gene>
    <name evidence="1" type="ORF">CRENPOLYSF1_50001</name>
</gene>
<sequence length="38" mass="4270">MLKELGGWAADIEIVLKYAHLSSKNLVSHKYVTRAKKA</sequence>
<evidence type="ECO:0000313" key="1">
    <source>
        <dbReference type="EMBL" id="SJM93873.1"/>
    </source>
</evidence>
<reference evidence="2" key="1">
    <citation type="submission" date="2017-02" db="EMBL/GenBank/DDBJ databases">
        <authorList>
            <person name="Daims H."/>
        </authorList>
    </citation>
    <scope>NUCLEOTIDE SEQUENCE [LARGE SCALE GENOMIC DNA]</scope>
</reference>
<evidence type="ECO:0000313" key="2">
    <source>
        <dbReference type="Proteomes" id="UP000195667"/>
    </source>
</evidence>
<accession>A0A1R4HCC8</accession>
<keyword evidence="2" id="KW-1185">Reference proteome</keyword>
<name>A0A1R4HCC8_9GAMM</name>
<protein>
    <submittedName>
        <fullName evidence="1">Uncharacterized protein</fullName>
    </submittedName>
</protein>
<dbReference type="AlphaFoldDB" id="A0A1R4HCC8"/>
<organism evidence="1 2">
    <name type="scientific">Crenothrix polyspora</name>
    <dbReference type="NCBI Taxonomy" id="360316"/>
    <lineage>
        <taxon>Bacteria</taxon>
        <taxon>Pseudomonadati</taxon>
        <taxon>Pseudomonadota</taxon>
        <taxon>Gammaproteobacteria</taxon>
        <taxon>Methylococcales</taxon>
        <taxon>Crenotrichaceae</taxon>
        <taxon>Crenothrix</taxon>
    </lineage>
</organism>
<dbReference type="Proteomes" id="UP000195667">
    <property type="component" value="Unassembled WGS sequence"/>
</dbReference>